<dbReference type="FunFam" id="3.40.50.12780:FF:000012">
    <property type="entry name" value="Non-ribosomal peptide synthetase"/>
    <property type="match status" value="1"/>
</dbReference>
<organism evidence="6 7">
    <name type="scientific">Scytonema hofmannii PCC 7110</name>
    <dbReference type="NCBI Taxonomy" id="128403"/>
    <lineage>
        <taxon>Bacteria</taxon>
        <taxon>Bacillati</taxon>
        <taxon>Cyanobacteriota</taxon>
        <taxon>Cyanophyceae</taxon>
        <taxon>Nostocales</taxon>
        <taxon>Scytonemataceae</taxon>
        <taxon>Scytonema</taxon>
    </lineage>
</organism>
<dbReference type="FunFam" id="3.40.50.980:FF:000001">
    <property type="entry name" value="Non-ribosomal peptide synthetase"/>
    <property type="match status" value="1"/>
</dbReference>
<sequence>MSDFSQQLAALSPEQRMLFEKRLKQRSLTPLKTSEISKRKEQNELPLSFAQQRLWFFQQLNPDNSAYNVFSALRLEGQLNVALLAKVFTEIVRRHESLRTTFITNSEGQPIQAIASAQPITLPIVDLKEAPNKEQEVQRLAITEAQQPFDLTKPLLRITLLQLEQTEYVLLLTMHHIVSDRWSLGVFVREMKALYEAFSRKQPSPLPELPIQYADWAIWQQEYLQGTVLSAQMAYWKQQLANLPVLELPTDRPRPAVATYQGAKQSFELSKGLSDALKALSAKERVTLFTLLLAAFNVLLYKYTYQNDIVVGTDIANRNRVETEGLIGFLINTLVLRTNLSGNPTFRSLLSRVREVTLGAYDHQDLSFDKLVDVLNPERNLSQMVPLFQVKFDLQSAQVEPLELLDLTVTPLVLDNGTAKFELRFNLQETNRGIKGLVEYSTDLFDATTINRMVKHFQTLLEGIIANPEQRLSELPLLTEPEQQTLLVEWNNTQINYSQQCIHQLFEAQVECTPDATAVVFEDEQLTYRELNARANQLAHYLRKLGVEPEVLVGICVERSLDMVIGLLGILKAGGAYVPLDPTYPQERLAFILENAQVQVLLTQAQLMEAIPQHKAKVVCIDTDWLSIAQHSKENAVTQVTANNLAYVIYTSGSTGKPKGVQIPHGALNNFLHAMRQTPGLTELDTLLAVTTYSFDIAALELFLPIIVGACLVVTSREVASDGTQLSAKLTHSNATVMQATPATWQLLLAAGWAGNHQLKILCGGEALPKHLANELLNRHDSVWNMYGPTETTIWSAACLVKTDSTVAPISHPIANTQFYILDQHAQLVPVGVPGELHIGGDGLARGYLNRPELTAEKFIPNPFNNKSASRLYKTGDLARYLPNGEIEYIGRIDHQVKVRGFRIELGEIEALISQHPAVRETVVDVREDSASSQRLVAYAVLHTEQTLTITELRVFLESKLPNYMIPTAFVVLDKLPLTPNGKVNRKVLPVPNQIRPELEVVYQPPQTEVEHTIANTWQEVLLVKDVGIHDNFFDLGGHSLLLIQVHNKLQKIFQRNFPLVEMFQYPSVSHLARYLSQESSEQLSFTQHSHRPESRTASVQRRKQARKEHRATTK</sequence>
<dbReference type="InterPro" id="IPR009081">
    <property type="entry name" value="PP-bd_ACP"/>
</dbReference>
<evidence type="ECO:0000313" key="6">
    <source>
        <dbReference type="EMBL" id="KYC36593.1"/>
    </source>
</evidence>
<dbReference type="Pfam" id="PF00501">
    <property type="entry name" value="AMP-binding"/>
    <property type="match status" value="1"/>
</dbReference>
<dbReference type="PANTHER" id="PTHR45527">
    <property type="entry name" value="NONRIBOSOMAL PEPTIDE SYNTHETASE"/>
    <property type="match status" value="1"/>
</dbReference>
<dbReference type="InterPro" id="IPR020806">
    <property type="entry name" value="PKS_PP-bd"/>
</dbReference>
<dbReference type="InterPro" id="IPR045851">
    <property type="entry name" value="AMP-bd_C_sf"/>
</dbReference>
<dbReference type="EMBL" id="ANNX02000047">
    <property type="protein sequence ID" value="KYC36593.1"/>
    <property type="molecule type" value="Genomic_DNA"/>
</dbReference>
<accession>A0A139WVY5</accession>
<dbReference type="InterPro" id="IPR025110">
    <property type="entry name" value="AMP-bd_C"/>
</dbReference>
<dbReference type="STRING" id="128403.WA1_43695"/>
<dbReference type="AlphaFoldDB" id="A0A139WVY5"/>
<dbReference type="SMART" id="SM00823">
    <property type="entry name" value="PKS_PP"/>
    <property type="match status" value="1"/>
</dbReference>
<dbReference type="InterPro" id="IPR036736">
    <property type="entry name" value="ACP-like_sf"/>
</dbReference>
<dbReference type="InterPro" id="IPR000873">
    <property type="entry name" value="AMP-dep_synth/lig_dom"/>
</dbReference>
<evidence type="ECO:0000256" key="2">
    <source>
        <dbReference type="ARBA" id="ARBA00022450"/>
    </source>
</evidence>
<dbReference type="FunFam" id="2.30.38.10:FF:000001">
    <property type="entry name" value="Non-ribosomal peptide synthetase PvdI"/>
    <property type="match status" value="1"/>
</dbReference>
<evidence type="ECO:0000259" key="5">
    <source>
        <dbReference type="PROSITE" id="PS50075"/>
    </source>
</evidence>
<evidence type="ECO:0000256" key="1">
    <source>
        <dbReference type="ARBA" id="ARBA00001957"/>
    </source>
</evidence>
<gene>
    <name evidence="6" type="ORF">WA1_43695</name>
</gene>
<dbReference type="GO" id="GO:0008610">
    <property type="term" value="P:lipid biosynthetic process"/>
    <property type="evidence" value="ECO:0007669"/>
    <property type="project" value="UniProtKB-ARBA"/>
</dbReference>
<dbReference type="Pfam" id="PF00550">
    <property type="entry name" value="PP-binding"/>
    <property type="match status" value="1"/>
</dbReference>
<feature type="region of interest" description="Disordered" evidence="4">
    <location>
        <begin position="1083"/>
        <end position="1115"/>
    </location>
</feature>
<dbReference type="InterPro" id="IPR001242">
    <property type="entry name" value="Condensation_dom"/>
</dbReference>
<keyword evidence="7" id="KW-1185">Reference proteome</keyword>
<dbReference type="InterPro" id="IPR023213">
    <property type="entry name" value="CAT-like_dom_sf"/>
</dbReference>
<evidence type="ECO:0000313" key="7">
    <source>
        <dbReference type="Proteomes" id="UP000076925"/>
    </source>
</evidence>
<dbReference type="Gene3D" id="3.40.50.980">
    <property type="match status" value="2"/>
</dbReference>
<dbReference type="Gene3D" id="3.30.559.10">
    <property type="entry name" value="Chloramphenicol acetyltransferase-like domain"/>
    <property type="match status" value="1"/>
</dbReference>
<dbReference type="SUPFAM" id="SSF52777">
    <property type="entry name" value="CoA-dependent acyltransferases"/>
    <property type="match status" value="2"/>
</dbReference>
<evidence type="ECO:0000256" key="3">
    <source>
        <dbReference type="ARBA" id="ARBA00022553"/>
    </source>
</evidence>
<dbReference type="Gene3D" id="2.30.38.10">
    <property type="entry name" value="Luciferase, Domain 3"/>
    <property type="match status" value="1"/>
</dbReference>
<dbReference type="FunFam" id="1.10.1200.10:FF:000016">
    <property type="entry name" value="Non-ribosomal peptide synthase"/>
    <property type="match status" value="1"/>
</dbReference>
<dbReference type="GO" id="GO:0003824">
    <property type="term" value="F:catalytic activity"/>
    <property type="evidence" value="ECO:0007669"/>
    <property type="project" value="InterPro"/>
</dbReference>
<dbReference type="Proteomes" id="UP000076925">
    <property type="component" value="Unassembled WGS sequence"/>
</dbReference>
<dbReference type="Pfam" id="PF00668">
    <property type="entry name" value="Condensation"/>
    <property type="match status" value="1"/>
</dbReference>
<dbReference type="GO" id="GO:0044550">
    <property type="term" value="P:secondary metabolite biosynthetic process"/>
    <property type="evidence" value="ECO:0007669"/>
    <property type="project" value="UniProtKB-ARBA"/>
</dbReference>
<dbReference type="Gene3D" id="3.30.300.30">
    <property type="match status" value="1"/>
</dbReference>
<dbReference type="FunFam" id="3.30.559.10:FF:000012">
    <property type="entry name" value="Non-ribosomal peptide synthetase"/>
    <property type="match status" value="1"/>
</dbReference>
<dbReference type="GO" id="GO:0005737">
    <property type="term" value="C:cytoplasm"/>
    <property type="evidence" value="ECO:0007669"/>
    <property type="project" value="TreeGrafter"/>
</dbReference>
<dbReference type="GO" id="GO:0072330">
    <property type="term" value="P:monocarboxylic acid biosynthetic process"/>
    <property type="evidence" value="ECO:0007669"/>
    <property type="project" value="UniProtKB-ARBA"/>
</dbReference>
<reference evidence="6 7" key="1">
    <citation type="journal article" date="2013" name="Genome Biol. Evol.">
        <title>Genomes of Stigonematalean cyanobacteria (subsection V) and the evolution of oxygenic photosynthesis from prokaryotes to plastids.</title>
        <authorList>
            <person name="Dagan T."/>
            <person name="Roettger M."/>
            <person name="Stucken K."/>
            <person name="Landan G."/>
            <person name="Koch R."/>
            <person name="Major P."/>
            <person name="Gould S.B."/>
            <person name="Goremykin V.V."/>
            <person name="Rippka R."/>
            <person name="Tandeau de Marsac N."/>
            <person name="Gugger M."/>
            <person name="Lockhart P.J."/>
            <person name="Allen J.F."/>
            <person name="Brune I."/>
            <person name="Maus I."/>
            <person name="Puhler A."/>
            <person name="Martin W.F."/>
        </authorList>
    </citation>
    <scope>NUCLEOTIDE SEQUENCE [LARGE SCALE GENOMIC DNA]</scope>
    <source>
        <strain evidence="6 7">PCC 7110</strain>
    </source>
</reference>
<dbReference type="CDD" id="cd19531">
    <property type="entry name" value="LCL_NRPS-like"/>
    <property type="match status" value="1"/>
</dbReference>
<dbReference type="InterPro" id="IPR020845">
    <property type="entry name" value="AMP-binding_CS"/>
</dbReference>
<dbReference type="Gene3D" id="1.10.1200.10">
    <property type="entry name" value="ACP-like"/>
    <property type="match status" value="1"/>
</dbReference>
<keyword evidence="2" id="KW-0596">Phosphopantetheine</keyword>
<comment type="cofactor">
    <cofactor evidence="1">
        <name>pantetheine 4'-phosphate</name>
        <dbReference type="ChEBI" id="CHEBI:47942"/>
    </cofactor>
</comment>
<dbReference type="PROSITE" id="PS00455">
    <property type="entry name" value="AMP_BINDING"/>
    <property type="match status" value="1"/>
</dbReference>
<proteinExistence type="predicted"/>
<dbReference type="PANTHER" id="PTHR45527:SF1">
    <property type="entry name" value="FATTY ACID SYNTHASE"/>
    <property type="match status" value="1"/>
</dbReference>
<evidence type="ECO:0000256" key="4">
    <source>
        <dbReference type="SAM" id="MobiDB-lite"/>
    </source>
</evidence>
<dbReference type="GO" id="GO:0043041">
    <property type="term" value="P:amino acid activation for nonribosomal peptide biosynthetic process"/>
    <property type="evidence" value="ECO:0007669"/>
    <property type="project" value="TreeGrafter"/>
</dbReference>
<feature type="compositionally biased region" description="Basic residues" evidence="4">
    <location>
        <begin position="1101"/>
        <end position="1115"/>
    </location>
</feature>
<feature type="domain" description="Carrier" evidence="5">
    <location>
        <begin position="1005"/>
        <end position="1080"/>
    </location>
</feature>
<dbReference type="SUPFAM" id="SSF56801">
    <property type="entry name" value="Acetyl-CoA synthetase-like"/>
    <property type="match status" value="1"/>
</dbReference>
<dbReference type="CDD" id="cd12116">
    <property type="entry name" value="A_NRPS_Ta1_like"/>
    <property type="match status" value="1"/>
</dbReference>
<comment type="caution">
    <text evidence="6">The sequence shown here is derived from an EMBL/GenBank/DDBJ whole genome shotgun (WGS) entry which is preliminary data.</text>
</comment>
<keyword evidence="3" id="KW-0597">Phosphoprotein</keyword>
<protein>
    <submittedName>
        <fullName evidence="6">Non-ribosomal peptide synthetase</fullName>
    </submittedName>
</protein>
<dbReference type="FunFam" id="3.30.300.30:FF:000010">
    <property type="entry name" value="Enterobactin synthetase component F"/>
    <property type="match status" value="1"/>
</dbReference>
<dbReference type="Pfam" id="PF13193">
    <property type="entry name" value="AMP-binding_C"/>
    <property type="match status" value="1"/>
</dbReference>
<dbReference type="OrthoDB" id="9757538at2"/>
<dbReference type="NCBIfam" id="TIGR01733">
    <property type="entry name" value="AA-adenyl-dom"/>
    <property type="match status" value="1"/>
</dbReference>
<name>A0A139WVY5_9CYAN</name>
<dbReference type="PROSITE" id="PS50075">
    <property type="entry name" value="CARRIER"/>
    <property type="match status" value="1"/>
</dbReference>
<dbReference type="InterPro" id="IPR010071">
    <property type="entry name" value="AA_adenyl_dom"/>
</dbReference>
<dbReference type="Gene3D" id="3.30.559.30">
    <property type="entry name" value="Nonribosomal peptide synthetase, condensation domain"/>
    <property type="match status" value="1"/>
</dbReference>
<dbReference type="RefSeq" id="WP_017744615.1">
    <property type="nucleotide sequence ID" value="NZ_KQ976354.1"/>
</dbReference>
<dbReference type="GO" id="GO:0031177">
    <property type="term" value="F:phosphopantetheine binding"/>
    <property type="evidence" value="ECO:0007669"/>
    <property type="project" value="InterPro"/>
</dbReference>
<dbReference type="SUPFAM" id="SSF47336">
    <property type="entry name" value="ACP-like"/>
    <property type="match status" value="1"/>
</dbReference>